<reference evidence="5" key="1">
    <citation type="submission" date="2016-10" db="EMBL/GenBank/DDBJ databases">
        <authorList>
            <person name="Varghese N."/>
            <person name="Submissions S."/>
        </authorList>
    </citation>
    <scope>NUCLEOTIDE SEQUENCE [LARGE SCALE GENOMIC DNA]</scope>
    <source>
        <strain evidence="5">DSM 23256</strain>
    </source>
</reference>
<dbReference type="PANTHER" id="PTHR22911">
    <property type="entry name" value="ACYL-MALONYL CONDENSING ENZYME-RELATED"/>
    <property type="match status" value="1"/>
</dbReference>
<evidence type="ECO:0000313" key="5">
    <source>
        <dbReference type="Proteomes" id="UP000243333"/>
    </source>
</evidence>
<dbReference type="SUPFAM" id="SSF103481">
    <property type="entry name" value="Multidrug resistance efflux transporter EmrE"/>
    <property type="match status" value="2"/>
</dbReference>
<dbReference type="PANTHER" id="PTHR22911:SF79">
    <property type="entry name" value="MOBA-LIKE NTP TRANSFERASE DOMAIN-CONTAINING PROTEIN"/>
    <property type="match status" value="1"/>
</dbReference>
<feature type="transmembrane region" description="Helical" evidence="2">
    <location>
        <begin position="67"/>
        <end position="87"/>
    </location>
</feature>
<feature type="domain" description="EamA" evidence="3">
    <location>
        <begin position="176"/>
        <end position="301"/>
    </location>
</feature>
<evidence type="ECO:0000256" key="2">
    <source>
        <dbReference type="SAM" id="Phobius"/>
    </source>
</evidence>
<keyword evidence="2" id="KW-1133">Transmembrane helix</keyword>
<comment type="similarity">
    <text evidence="1">Belongs to the EamA transporter family.</text>
</comment>
<proteinExistence type="inferred from homology"/>
<dbReference type="InterPro" id="IPR037185">
    <property type="entry name" value="EmrE-like"/>
</dbReference>
<feature type="transmembrane region" description="Helical" evidence="2">
    <location>
        <begin position="173"/>
        <end position="195"/>
    </location>
</feature>
<keyword evidence="2" id="KW-0472">Membrane</keyword>
<feature type="transmembrane region" description="Helical" evidence="2">
    <location>
        <begin position="288"/>
        <end position="306"/>
    </location>
</feature>
<name>A0A1G7L041_9FIRM</name>
<feature type="transmembrane region" description="Helical" evidence="2">
    <location>
        <begin position="228"/>
        <end position="250"/>
    </location>
</feature>
<sequence length="318" mass="34662">MPFLNLHNISTKGLSLFLPNNYNIYIAKTLVKVVKLMINPQNALFFLALVAVLWSSGGVMIKSVAWPPLAIAGLRSLIAAAVIWLAFRKERLHFSRIQLAGAVAYCGMVTSFVTATKLTTAANAILLQYTAPIYVALLSGWLLREKVTRRDVLTIGVVFGGMIFFFLDKVSTGGMLGNILGIVSGISFALFVIFTRMQKDHAPFGSVLLGNILTFFLSLPVLPDITFTVFNLAIISVLGVFQLGLAYVIYSYAIRHVRALEATLITSIEPILNPIWVFLFLGEIPGPYSLIGGAIVLFAVIGGYFFDAYKSKIDTPAG</sequence>
<keyword evidence="2" id="KW-0812">Transmembrane</keyword>
<dbReference type="GO" id="GO:0016020">
    <property type="term" value="C:membrane"/>
    <property type="evidence" value="ECO:0007669"/>
    <property type="project" value="InterPro"/>
</dbReference>
<dbReference type="AlphaFoldDB" id="A0A1G7L041"/>
<gene>
    <name evidence="4" type="ORF">SAMN05660235_01555</name>
</gene>
<keyword evidence="5" id="KW-1185">Reference proteome</keyword>
<feature type="transmembrane region" description="Helical" evidence="2">
    <location>
        <begin position="99"/>
        <end position="118"/>
    </location>
</feature>
<evidence type="ECO:0000313" key="4">
    <source>
        <dbReference type="EMBL" id="SDF42694.1"/>
    </source>
</evidence>
<dbReference type="Pfam" id="PF00892">
    <property type="entry name" value="EamA"/>
    <property type="match status" value="2"/>
</dbReference>
<protein>
    <submittedName>
        <fullName evidence="4">Threonine/homoserine efflux transporter RhtA</fullName>
    </submittedName>
</protein>
<dbReference type="Proteomes" id="UP000243333">
    <property type="component" value="Unassembled WGS sequence"/>
</dbReference>
<dbReference type="EMBL" id="FNBU01000010">
    <property type="protein sequence ID" value="SDF42694.1"/>
    <property type="molecule type" value="Genomic_DNA"/>
</dbReference>
<accession>A0A1G7L041</accession>
<dbReference type="InterPro" id="IPR000620">
    <property type="entry name" value="EamA_dom"/>
</dbReference>
<feature type="transmembrane region" description="Helical" evidence="2">
    <location>
        <begin position="202"/>
        <end position="222"/>
    </location>
</feature>
<feature type="transmembrane region" description="Helical" evidence="2">
    <location>
        <begin position="262"/>
        <end position="282"/>
    </location>
</feature>
<feature type="transmembrane region" description="Helical" evidence="2">
    <location>
        <begin position="150"/>
        <end position="167"/>
    </location>
</feature>
<evidence type="ECO:0000259" key="3">
    <source>
        <dbReference type="Pfam" id="PF00892"/>
    </source>
</evidence>
<feature type="domain" description="EamA" evidence="3">
    <location>
        <begin position="43"/>
        <end position="166"/>
    </location>
</feature>
<feature type="transmembrane region" description="Helical" evidence="2">
    <location>
        <begin position="42"/>
        <end position="61"/>
    </location>
</feature>
<evidence type="ECO:0000256" key="1">
    <source>
        <dbReference type="ARBA" id="ARBA00007362"/>
    </source>
</evidence>
<feature type="transmembrane region" description="Helical" evidence="2">
    <location>
        <begin position="124"/>
        <end position="143"/>
    </location>
</feature>
<organism evidence="4 5">
    <name type="scientific">Sporolituus thermophilus DSM 23256</name>
    <dbReference type="NCBI Taxonomy" id="1123285"/>
    <lineage>
        <taxon>Bacteria</taxon>
        <taxon>Bacillati</taxon>
        <taxon>Bacillota</taxon>
        <taxon>Negativicutes</taxon>
        <taxon>Selenomonadales</taxon>
        <taxon>Sporomusaceae</taxon>
        <taxon>Sporolituus</taxon>
    </lineage>
</organism>